<comment type="caution">
    <text evidence="2">The sequence shown here is derived from an EMBL/GenBank/DDBJ whole genome shotgun (WGS) entry which is preliminary data.</text>
</comment>
<evidence type="ECO:0000313" key="4">
    <source>
        <dbReference type="Proteomes" id="UP000758856"/>
    </source>
</evidence>
<dbReference type="EMBL" id="JAFBCY010000002">
    <property type="protein sequence ID" value="MBM7851039.1"/>
    <property type="molecule type" value="Genomic_DNA"/>
</dbReference>
<accession>A0A9W6IR18</accession>
<evidence type="ECO:0000256" key="1">
    <source>
        <dbReference type="SAM" id="Phobius"/>
    </source>
</evidence>
<keyword evidence="1" id="KW-1133">Transmembrane helix</keyword>
<keyword evidence="4" id="KW-1185">Reference proteome</keyword>
<gene>
    <name evidence="2" type="ORF">GCM10008170_01160</name>
    <name evidence="3" type="ORF">JOD31_001264</name>
</gene>
<evidence type="ECO:0000313" key="2">
    <source>
        <dbReference type="EMBL" id="GLK54097.1"/>
    </source>
</evidence>
<proteinExistence type="predicted"/>
<dbReference type="AlphaFoldDB" id="A0A9W6IR18"/>
<reference evidence="2" key="1">
    <citation type="journal article" date="2014" name="Int. J. Syst. Evol. Microbiol.">
        <title>Complete genome sequence of Corynebacterium casei LMG S-19264T (=DSM 44701T), isolated from a smear-ripened cheese.</title>
        <authorList>
            <consortium name="US DOE Joint Genome Institute (JGI-PGF)"/>
            <person name="Walter F."/>
            <person name="Albersmeier A."/>
            <person name="Kalinowski J."/>
            <person name="Ruckert C."/>
        </authorList>
    </citation>
    <scope>NUCLEOTIDE SEQUENCE</scope>
    <source>
        <strain evidence="2">VKM B-1606</strain>
    </source>
</reference>
<keyword evidence="1" id="KW-0472">Membrane</keyword>
<keyword evidence="1" id="KW-0812">Transmembrane</keyword>
<feature type="transmembrane region" description="Helical" evidence="1">
    <location>
        <begin position="17"/>
        <end position="39"/>
    </location>
</feature>
<evidence type="ECO:0000313" key="5">
    <source>
        <dbReference type="Proteomes" id="UP001143400"/>
    </source>
</evidence>
<sequence length="57" mass="5601">MAGTGLTRDQSRKRPSAAAVATALGLAAMVAAGVALWAAEGGSVFLANAFAAVMTCF</sequence>
<reference evidence="2" key="3">
    <citation type="submission" date="2023-01" db="EMBL/GenBank/DDBJ databases">
        <authorList>
            <person name="Sun Q."/>
            <person name="Evtushenko L."/>
        </authorList>
    </citation>
    <scope>NUCLEOTIDE SEQUENCE</scope>
    <source>
        <strain evidence="2">VKM B-1606</strain>
    </source>
</reference>
<reference evidence="3 4" key="2">
    <citation type="submission" date="2021-01" db="EMBL/GenBank/DDBJ databases">
        <title>Genomic Encyclopedia of Type Strains, Phase IV (KMG-IV): sequencing the most valuable type-strain genomes for metagenomic binning, comparative biology and taxonomic classification.</title>
        <authorList>
            <person name="Goeker M."/>
        </authorList>
    </citation>
    <scope>NUCLEOTIDE SEQUENCE [LARGE SCALE GENOMIC DNA]</scope>
    <source>
        <strain evidence="3 4">DSM 6130</strain>
    </source>
</reference>
<evidence type="ECO:0000313" key="3">
    <source>
        <dbReference type="EMBL" id="MBM7851039.1"/>
    </source>
</evidence>
<dbReference type="Proteomes" id="UP000758856">
    <property type="component" value="Unassembled WGS sequence"/>
</dbReference>
<dbReference type="Proteomes" id="UP001143400">
    <property type="component" value="Unassembled WGS sequence"/>
</dbReference>
<organism evidence="2 5">
    <name type="scientific">Methylopila capsulata</name>
    <dbReference type="NCBI Taxonomy" id="61654"/>
    <lineage>
        <taxon>Bacteria</taxon>
        <taxon>Pseudomonadati</taxon>
        <taxon>Pseudomonadota</taxon>
        <taxon>Alphaproteobacteria</taxon>
        <taxon>Hyphomicrobiales</taxon>
        <taxon>Methylopilaceae</taxon>
        <taxon>Methylopila</taxon>
    </lineage>
</organism>
<protein>
    <submittedName>
        <fullName evidence="2">Uncharacterized protein</fullName>
    </submittedName>
</protein>
<dbReference type="RefSeq" id="WP_204949464.1">
    <property type="nucleotide sequence ID" value="NZ_BSFF01000001.1"/>
</dbReference>
<name>A0A9W6IR18_9HYPH</name>
<dbReference type="EMBL" id="BSFF01000001">
    <property type="protein sequence ID" value="GLK54097.1"/>
    <property type="molecule type" value="Genomic_DNA"/>
</dbReference>